<comment type="similarity">
    <text evidence="3">Belongs to the GRAS family.</text>
</comment>
<sequence>MSVHTNDNKLPRLDASGEDFSDATHTLINQMLMSLNASNGSSHESLDPNGSMEKTTHNREDGGYCTDGGRSNKQLAYSAEESNDQLEMYDKVLLCPHSNAHLHQDPSLCLERDHDASPNGVDRKLQQNQDEPAKGSNGGGRGHHREKGNKKEVDIRTLQSQCEQALSSAEIRTANELLNRIRQHSSPYGDGTERLAHYFDNALEARVWLALGQHYMLLLPSRGFQLLIL</sequence>
<keyword evidence="2" id="KW-0804">Transcription</keyword>
<evidence type="ECO:0000256" key="1">
    <source>
        <dbReference type="ARBA" id="ARBA00023015"/>
    </source>
</evidence>
<keyword evidence="1" id="KW-0805">Transcription regulation</keyword>
<dbReference type="EMBL" id="JACTNZ010000013">
    <property type="protein sequence ID" value="KAG5515244.1"/>
    <property type="molecule type" value="Genomic_DNA"/>
</dbReference>
<dbReference type="Proteomes" id="UP000823749">
    <property type="component" value="Chromosome 13"/>
</dbReference>
<comment type="caution">
    <text evidence="3">Lacks conserved residue(s) required for the propagation of feature annotation.</text>
</comment>
<feature type="compositionally biased region" description="Basic and acidic residues" evidence="4">
    <location>
        <begin position="110"/>
        <end position="125"/>
    </location>
</feature>
<accession>A0AAV6HQM1</accession>
<evidence type="ECO:0000256" key="2">
    <source>
        <dbReference type="ARBA" id="ARBA00023163"/>
    </source>
</evidence>
<protein>
    <submittedName>
        <fullName evidence="5">Uncharacterized protein</fullName>
    </submittedName>
</protein>
<dbReference type="PROSITE" id="PS50985">
    <property type="entry name" value="GRAS"/>
    <property type="match status" value="1"/>
</dbReference>
<comment type="caution">
    <text evidence="5">The sequence shown here is derived from an EMBL/GenBank/DDBJ whole genome shotgun (WGS) entry which is preliminary data.</text>
</comment>
<organism evidence="5 6">
    <name type="scientific">Rhododendron griersonianum</name>
    <dbReference type="NCBI Taxonomy" id="479676"/>
    <lineage>
        <taxon>Eukaryota</taxon>
        <taxon>Viridiplantae</taxon>
        <taxon>Streptophyta</taxon>
        <taxon>Embryophyta</taxon>
        <taxon>Tracheophyta</taxon>
        <taxon>Spermatophyta</taxon>
        <taxon>Magnoliopsida</taxon>
        <taxon>eudicotyledons</taxon>
        <taxon>Gunneridae</taxon>
        <taxon>Pentapetalae</taxon>
        <taxon>asterids</taxon>
        <taxon>Ericales</taxon>
        <taxon>Ericaceae</taxon>
        <taxon>Ericoideae</taxon>
        <taxon>Rhodoreae</taxon>
        <taxon>Rhododendron</taxon>
    </lineage>
</organism>
<feature type="region of interest" description="Disordered" evidence="4">
    <location>
        <begin position="38"/>
        <end position="70"/>
    </location>
</feature>
<keyword evidence="6" id="KW-1185">Reference proteome</keyword>
<dbReference type="Pfam" id="PF03514">
    <property type="entry name" value="GRAS"/>
    <property type="match status" value="1"/>
</dbReference>
<dbReference type="InterPro" id="IPR005202">
    <property type="entry name" value="TF_GRAS"/>
</dbReference>
<evidence type="ECO:0000256" key="4">
    <source>
        <dbReference type="SAM" id="MobiDB-lite"/>
    </source>
</evidence>
<proteinExistence type="inferred from homology"/>
<evidence type="ECO:0000313" key="5">
    <source>
        <dbReference type="EMBL" id="KAG5515244.1"/>
    </source>
</evidence>
<name>A0AAV6HQM1_9ERIC</name>
<feature type="region of interest" description="Disordered" evidence="4">
    <location>
        <begin position="110"/>
        <end position="153"/>
    </location>
</feature>
<evidence type="ECO:0000313" key="6">
    <source>
        <dbReference type="Proteomes" id="UP000823749"/>
    </source>
</evidence>
<evidence type="ECO:0000256" key="3">
    <source>
        <dbReference type="PROSITE-ProRule" id="PRU01191"/>
    </source>
</evidence>
<dbReference type="AlphaFoldDB" id="A0AAV6HQM1"/>
<gene>
    <name evidence="5" type="ORF">RHGRI_036319</name>
</gene>
<reference evidence="5 6" key="1">
    <citation type="submission" date="2020-08" db="EMBL/GenBank/DDBJ databases">
        <title>Plant Genome Project.</title>
        <authorList>
            <person name="Zhang R.-G."/>
        </authorList>
    </citation>
    <scope>NUCLEOTIDE SEQUENCE [LARGE SCALE GENOMIC DNA]</scope>
    <source>
        <strain evidence="5">WSP0</strain>
        <tissue evidence="5">Leaf</tissue>
    </source>
</reference>